<dbReference type="GO" id="GO:0000155">
    <property type="term" value="F:phosphorelay sensor kinase activity"/>
    <property type="evidence" value="ECO:0007669"/>
    <property type="project" value="InterPro"/>
</dbReference>
<dbReference type="InterPro" id="IPR050640">
    <property type="entry name" value="Bact_2-comp_sensor_kinase"/>
</dbReference>
<keyword evidence="3" id="KW-0472">Membrane</keyword>
<feature type="domain" description="HAMP" evidence="4">
    <location>
        <begin position="41"/>
        <end position="93"/>
    </location>
</feature>
<keyword evidence="3" id="KW-1133">Transmembrane helix</keyword>
<feature type="transmembrane region" description="Helical" evidence="3">
    <location>
        <begin position="20"/>
        <end position="43"/>
    </location>
</feature>
<dbReference type="PANTHER" id="PTHR34220:SF7">
    <property type="entry name" value="SENSOR HISTIDINE KINASE YPDA"/>
    <property type="match status" value="1"/>
</dbReference>
<keyword evidence="2 5" id="KW-0808">Transferase</keyword>
<evidence type="ECO:0000256" key="1">
    <source>
        <dbReference type="ARBA" id="ARBA00022553"/>
    </source>
</evidence>
<keyword evidence="1" id="KW-0597">Phosphoprotein</keyword>
<dbReference type="EC" id="2.7.13.3" evidence="5"/>
<dbReference type="AlphaFoldDB" id="A0A644WUA4"/>
<dbReference type="InterPro" id="IPR036890">
    <property type="entry name" value="HATPase_C_sf"/>
</dbReference>
<dbReference type="Pfam" id="PF00672">
    <property type="entry name" value="HAMP"/>
    <property type="match status" value="1"/>
</dbReference>
<dbReference type="InterPro" id="IPR010559">
    <property type="entry name" value="Sig_transdc_His_kin_internal"/>
</dbReference>
<dbReference type="PANTHER" id="PTHR34220">
    <property type="entry name" value="SENSOR HISTIDINE KINASE YPDA"/>
    <property type="match status" value="1"/>
</dbReference>
<dbReference type="Pfam" id="PF06580">
    <property type="entry name" value="His_kinase"/>
    <property type="match status" value="1"/>
</dbReference>
<reference evidence="5" key="1">
    <citation type="submission" date="2019-08" db="EMBL/GenBank/DDBJ databases">
        <authorList>
            <person name="Kucharzyk K."/>
            <person name="Murdoch R.W."/>
            <person name="Higgins S."/>
            <person name="Loffler F."/>
        </authorList>
    </citation>
    <scope>NUCLEOTIDE SEQUENCE</scope>
</reference>
<dbReference type="Gene3D" id="3.30.565.10">
    <property type="entry name" value="Histidine kinase-like ATPase, C-terminal domain"/>
    <property type="match status" value="1"/>
</dbReference>
<organism evidence="5">
    <name type="scientific">bioreactor metagenome</name>
    <dbReference type="NCBI Taxonomy" id="1076179"/>
    <lineage>
        <taxon>unclassified sequences</taxon>
        <taxon>metagenomes</taxon>
        <taxon>ecological metagenomes</taxon>
    </lineage>
</organism>
<sequence length="310" mass="35468">MVEILSFDATQSVMKDMLSSTLVIVGVCTVLCIALAVWMSSLITRPIKKIRATVDALDLGSLHSGMHARSNDEIGLLIDSINNMTQRLHNSKQEILHISEERRLAEFRAIQLQINPHFLYNTLSSICWLTDQGQTESVKFVTNALSTLFRISVNHGEQMLRVQDEISHARCYLDIQTVRHAGEFTYQIDVDPDILDFYMIKILVQPLAENALYHGIRENGVTNGFLRIRGFRSGDDIVLEVIDNGDTPQARIDRMNEVLDNPDQENDIGIGMLNVHNRIRYYYQKSYGLRYRKEGIYTIARIQIPIQEEQ</sequence>
<dbReference type="GO" id="GO:0016020">
    <property type="term" value="C:membrane"/>
    <property type="evidence" value="ECO:0007669"/>
    <property type="project" value="InterPro"/>
</dbReference>
<evidence type="ECO:0000256" key="3">
    <source>
        <dbReference type="SAM" id="Phobius"/>
    </source>
</evidence>
<dbReference type="Gene3D" id="6.10.340.10">
    <property type="match status" value="1"/>
</dbReference>
<dbReference type="PROSITE" id="PS50885">
    <property type="entry name" value="HAMP"/>
    <property type="match status" value="1"/>
</dbReference>
<dbReference type="SUPFAM" id="SSF55874">
    <property type="entry name" value="ATPase domain of HSP90 chaperone/DNA topoisomerase II/histidine kinase"/>
    <property type="match status" value="1"/>
</dbReference>
<name>A0A644WUA4_9ZZZZ</name>
<gene>
    <name evidence="5" type="primary">ypdA_2</name>
    <name evidence="5" type="ORF">SDC9_53477</name>
</gene>
<evidence type="ECO:0000313" key="5">
    <source>
        <dbReference type="EMBL" id="MPM07171.1"/>
    </source>
</evidence>
<evidence type="ECO:0000256" key="2">
    <source>
        <dbReference type="ARBA" id="ARBA00022679"/>
    </source>
</evidence>
<dbReference type="InterPro" id="IPR003660">
    <property type="entry name" value="HAMP_dom"/>
</dbReference>
<dbReference type="SMART" id="SM00304">
    <property type="entry name" value="HAMP"/>
    <property type="match status" value="1"/>
</dbReference>
<protein>
    <submittedName>
        <fullName evidence="5">Sensor histidine kinase YpdA</fullName>
        <ecNumber evidence="5">2.7.13.3</ecNumber>
    </submittedName>
</protein>
<accession>A0A644WUA4</accession>
<keyword evidence="3" id="KW-0812">Transmembrane</keyword>
<evidence type="ECO:0000259" key="4">
    <source>
        <dbReference type="PROSITE" id="PS50885"/>
    </source>
</evidence>
<dbReference type="SUPFAM" id="SSF158472">
    <property type="entry name" value="HAMP domain-like"/>
    <property type="match status" value="1"/>
</dbReference>
<keyword evidence="5" id="KW-0418">Kinase</keyword>
<dbReference type="CDD" id="cd06225">
    <property type="entry name" value="HAMP"/>
    <property type="match status" value="1"/>
</dbReference>
<dbReference type="EMBL" id="VSSQ01001307">
    <property type="protein sequence ID" value="MPM07171.1"/>
    <property type="molecule type" value="Genomic_DNA"/>
</dbReference>
<proteinExistence type="predicted"/>
<comment type="caution">
    <text evidence="5">The sequence shown here is derived from an EMBL/GenBank/DDBJ whole genome shotgun (WGS) entry which is preliminary data.</text>
</comment>